<evidence type="ECO:0000256" key="2">
    <source>
        <dbReference type="PROSITE-ProRule" id="PRU00285"/>
    </source>
</evidence>
<dbReference type="CDD" id="cd06464">
    <property type="entry name" value="ACD_sHsps-like"/>
    <property type="match status" value="1"/>
</dbReference>
<proteinExistence type="inferred from homology"/>
<dbReference type="Gene3D" id="2.60.40.790">
    <property type="match status" value="1"/>
</dbReference>
<evidence type="ECO:0000313" key="6">
    <source>
        <dbReference type="Proteomes" id="UP001633002"/>
    </source>
</evidence>
<evidence type="ECO:0000256" key="1">
    <source>
        <dbReference type="ARBA" id="ARBA00023016"/>
    </source>
</evidence>
<organism evidence="5 6">
    <name type="scientific">Riccia sorocarpa</name>
    <dbReference type="NCBI Taxonomy" id="122646"/>
    <lineage>
        <taxon>Eukaryota</taxon>
        <taxon>Viridiplantae</taxon>
        <taxon>Streptophyta</taxon>
        <taxon>Embryophyta</taxon>
        <taxon>Marchantiophyta</taxon>
        <taxon>Marchantiopsida</taxon>
        <taxon>Marchantiidae</taxon>
        <taxon>Marchantiales</taxon>
        <taxon>Ricciaceae</taxon>
        <taxon>Riccia</taxon>
    </lineage>
</organism>
<keyword evidence="1" id="KW-0346">Stress response</keyword>
<comment type="caution">
    <text evidence="5">The sequence shown here is derived from an EMBL/GenBank/DDBJ whole genome shotgun (WGS) entry which is preliminary data.</text>
</comment>
<comment type="similarity">
    <text evidence="2 3">Belongs to the small heat shock protein (HSP20) family.</text>
</comment>
<dbReference type="PANTHER" id="PTHR46733:SF4">
    <property type="entry name" value="HEAT SHOCK PROTEIN 21, CHLOROPLASTIC"/>
    <property type="match status" value="1"/>
</dbReference>
<accession>A0ABD3GUW7</accession>
<dbReference type="InterPro" id="IPR044587">
    <property type="entry name" value="HSP21-like"/>
</dbReference>
<dbReference type="AlphaFoldDB" id="A0ABD3GUW7"/>
<keyword evidence="6" id="KW-1185">Reference proteome</keyword>
<evidence type="ECO:0000313" key="5">
    <source>
        <dbReference type="EMBL" id="KAL3681624.1"/>
    </source>
</evidence>
<dbReference type="InterPro" id="IPR008978">
    <property type="entry name" value="HSP20-like_chaperone"/>
</dbReference>
<name>A0ABD3GUW7_9MARC</name>
<dbReference type="Pfam" id="PF00011">
    <property type="entry name" value="HSP20"/>
    <property type="match status" value="1"/>
</dbReference>
<dbReference type="PROSITE" id="PS01031">
    <property type="entry name" value="SHSP"/>
    <property type="match status" value="1"/>
</dbReference>
<dbReference type="EMBL" id="JBJQOH010000007">
    <property type="protein sequence ID" value="KAL3681624.1"/>
    <property type="molecule type" value="Genomic_DNA"/>
</dbReference>
<evidence type="ECO:0000256" key="3">
    <source>
        <dbReference type="RuleBase" id="RU003616"/>
    </source>
</evidence>
<feature type="domain" description="SHSP" evidence="4">
    <location>
        <begin position="254"/>
        <end position="353"/>
    </location>
</feature>
<dbReference type="Proteomes" id="UP001633002">
    <property type="component" value="Unassembled WGS sequence"/>
</dbReference>
<dbReference type="PANTHER" id="PTHR46733">
    <property type="entry name" value="26.5 KDA HEAT SHOCK PROTEIN, MITOCHONDRIAL"/>
    <property type="match status" value="1"/>
</dbReference>
<protein>
    <recommendedName>
        <fullName evidence="4">SHSP domain-containing protein</fullName>
    </recommendedName>
</protein>
<sequence>MRTMPMRGLNIELSVHLKLRANLRREMGSVDVLLGNKRLRMKTGEDTEDTLGEESPEMNPAIQPRAYRTNLPQFSSPSLILRDLNSEKKSSGWEVVFSKDEARSFLREEGWQVTVIMRKSSTRGSCSPFWYYKAPLDGNCTKQITFPSLPGAIDEYNRRVRFHNIINMEQKPVVHLRKGADCLEAHEVSSVKTRITEKKGKIPPRRSLLLRPLNVEEPFCSAARTAQGSVQDTCAVTLPSEESTEAGASGDAGSAVVRTFGAFTRNLVEEDGEYFLDIDVLNFRKDQLRIHVEKNKLIVSATYSSESSRSEFSVTTGGDMTTRVTLPDNAISHLVTAKLELGSLRLRIPKCRS</sequence>
<gene>
    <name evidence="5" type="ORF">R1sor_024580</name>
</gene>
<evidence type="ECO:0000259" key="4">
    <source>
        <dbReference type="PROSITE" id="PS01031"/>
    </source>
</evidence>
<dbReference type="InterPro" id="IPR002068">
    <property type="entry name" value="A-crystallin/Hsp20_dom"/>
</dbReference>
<reference evidence="5 6" key="1">
    <citation type="submission" date="2024-09" db="EMBL/GenBank/DDBJ databases">
        <title>Chromosome-scale assembly of Riccia sorocarpa.</title>
        <authorList>
            <person name="Paukszto L."/>
        </authorList>
    </citation>
    <scope>NUCLEOTIDE SEQUENCE [LARGE SCALE GENOMIC DNA]</scope>
    <source>
        <strain evidence="5">LP-2024</strain>
        <tissue evidence="5">Aerial parts of the thallus</tissue>
    </source>
</reference>
<dbReference type="SUPFAM" id="SSF49764">
    <property type="entry name" value="HSP20-like chaperones"/>
    <property type="match status" value="1"/>
</dbReference>